<reference evidence="1 2" key="1">
    <citation type="journal article" date="2013" name="BMC Genomics">
        <title>Genomics-driven discovery of the pneumocandin biosynthetic gene cluster in the fungus Glarea lozoyensis.</title>
        <authorList>
            <person name="Chen L."/>
            <person name="Yue Q."/>
            <person name="Zhang X."/>
            <person name="Xiang M."/>
            <person name="Wang C."/>
            <person name="Li S."/>
            <person name="Che Y."/>
            <person name="Ortiz-Lopez F.J."/>
            <person name="Bills G.F."/>
            <person name="Liu X."/>
            <person name="An Z."/>
        </authorList>
    </citation>
    <scope>NUCLEOTIDE SEQUENCE [LARGE SCALE GENOMIC DNA]</scope>
    <source>
        <strain evidence="2">ATCC 20868 / MF5171</strain>
    </source>
</reference>
<protein>
    <submittedName>
        <fullName evidence="1">Uncharacterized protein</fullName>
    </submittedName>
</protein>
<gene>
    <name evidence="1" type="ORF">GLAREA_03397</name>
</gene>
<name>S3CXV5_GLAL2</name>
<dbReference type="Proteomes" id="UP000016922">
    <property type="component" value="Unassembled WGS sequence"/>
</dbReference>
<keyword evidence="2" id="KW-1185">Reference proteome</keyword>
<accession>S3CXV5</accession>
<evidence type="ECO:0000313" key="1">
    <source>
        <dbReference type="EMBL" id="EPE30430.1"/>
    </source>
</evidence>
<sequence>MSHWKRGRLALGLLRLGPSNSPFANHFQRLADADHIIWVICPDHRRKPKNLTRNPYPVSAGQVDHLTSWSLDSAQQVFFKSIGWQTKVALSGLQAPAKRLLGTENPICCGYSCISLLADSRFIALNLPGS</sequence>
<dbReference type="HOGENOM" id="CLU_1938366_0_0_1"/>
<dbReference type="GeneID" id="19462452"/>
<dbReference type="AlphaFoldDB" id="S3CXV5"/>
<organism evidence="1 2">
    <name type="scientific">Glarea lozoyensis (strain ATCC 20868 / MF5171)</name>
    <dbReference type="NCBI Taxonomy" id="1116229"/>
    <lineage>
        <taxon>Eukaryota</taxon>
        <taxon>Fungi</taxon>
        <taxon>Dikarya</taxon>
        <taxon>Ascomycota</taxon>
        <taxon>Pezizomycotina</taxon>
        <taxon>Leotiomycetes</taxon>
        <taxon>Helotiales</taxon>
        <taxon>Helotiaceae</taxon>
        <taxon>Glarea</taxon>
    </lineage>
</organism>
<evidence type="ECO:0000313" key="2">
    <source>
        <dbReference type="Proteomes" id="UP000016922"/>
    </source>
</evidence>
<dbReference type="KEGG" id="glz:GLAREA_03397"/>
<dbReference type="RefSeq" id="XP_008081841.1">
    <property type="nucleotide sequence ID" value="XM_008083650.1"/>
</dbReference>
<dbReference type="EMBL" id="KE145363">
    <property type="protein sequence ID" value="EPE30430.1"/>
    <property type="molecule type" value="Genomic_DNA"/>
</dbReference>
<proteinExistence type="predicted"/>